<gene>
    <name evidence="2" type="ORF">GCM10022255_073630</name>
</gene>
<protein>
    <submittedName>
        <fullName evidence="2">Uncharacterized protein</fullName>
    </submittedName>
</protein>
<evidence type="ECO:0000313" key="3">
    <source>
        <dbReference type="Proteomes" id="UP001500620"/>
    </source>
</evidence>
<dbReference type="EMBL" id="BAABAT010000027">
    <property type="protein sequence ID" value="GAA4257319.1"/>
    <property type="molecule type" value="Genomic_DNA"/>
</dbReference>
<feature type="region of interest" description="Disordered" evidence="1">
    <location>
        <begin position="1"/>
        <end position="88"/>
    </location>
</feature>
<sequence>MLGEGLAHRGREVDPDAAGPRAGDDDLDDSSFDVAAQHNRRLEHGGLIPDPTSGDPPDPTWEIDLHPQCANPGDRLSNSPPHIGQPYGAQCDHSRLFLGVV</sequence>
<evidence type="ECO:0000256" key="1">
    <source>
        <dbReference type="SAM" id="MobiDB-lite"/>
    </source>
</evidence>
<proteinExistence type="predicted"/>
<feature type="compositionally biased region" description="Basic and acidic residues" evidence="1">
    <location>
        <begin position="1"/>
        <end position="14"/>
    </location>
</feature>
<keyword evidence="3" id="KW-1185">Reference proteome</keyword>
<dbReference type="Proteomes" id="UP001500620">
    <property type="component" value="Unassembled WGS sequence"/>
</dbReference>
<comment type="caution">
    <text evidence="2">The sequence shown here is derived from an EMBL/GenBank/DDBJ whole genome shotgun (WGS) entry which is preliminary data.</text>
</comment>
<accession>A0ABP8DJ49</accession>
<name>A0ABP8DJ49_9ACTN</name>
<reference evidence="3" key="1">
    <citation type="journal article" date="2019" name="Int. J. Syst. Evol. Microbiol.">
        <title>The Global Catalogue of Microorganisms (GCM) 10K type strain sequencing project: providing services to taxonomists for standard genome sequencing and annotation.</title>
        <authorList>
            <consortium name="The Broad Institute Genomics Platform"/>
            <consortium name="The Broad Institute Genome Sequencing Center for Infectious Disease"/>
            <person name="Wu L."/>
            <person name="Ma J."/>
        </authorList>
    </citation>
    <scope>NUCLEOTIDE SEQUENCE [LARGE SCALE GENOMIC DNA]</scope>
    <source>
        <strain evidence="3">JCM 17441</strain>
    </source>
</reference>
<organism evidence="2 3">
    <name type="scientific">Dactylosporangium darangshiense</name>
    <dbReference type="NCBI Taxonomy" id="579108"/>
    <lineage>
        <taxon>Bacteria</taxon>
        <taxon>Bacillati</taxon>
        <taxon>Actinomycetota</taxon>
        <taxon>Actinomycetes</taxon>
        <taxon>Micromonosporales</taxon>
        <taxon>Micromonosporaceae</taxon>
        <taxon>Dactylosporangium</taxon>
    </lineage>
</organism>
<evidence type="ECO:0000313" key="2">
    <source>
        <dbReference type="EMBL" id="GAA4257319.1"/>
    </source>
</evidence>